<dbReference type="Gene3D" id="3.60.15.10">
    <property type="entry name" value="Ribonuclease Z/Hydroxyacylglutathione hydrolase-like"/>
    <property type="match status" value="1"/>
</dbReference>
<dbReference type="FunFam" id="3.60.15.10:FF:000033">
    <property type="entry name" value="MBL fold metallo-hydrolase"/>
    <property type="match status" value="1"/>
</dbReference>
<reference evidence="3" key="1">
    <citation type="submission" date="2022-12" db="EMBL/GenBank/DDBJ databases">
        <authorList>
            <person name="Petersen C."/>
        </authorList>
    </citation>
    <scope>NUCLEOTIDE SEQUENCE</scope>
    <source>
        <strain evidence="3">IBT 35675</strain>
    </source>
</reference>
<dbReference type="SMART" id="SM00849">
    <property type="entry name" value="Lactamase_B"/>
    <property type="match status" value="1"/>
</dbReference>
<name>A0A9W9QLJ6_PENBR</name>
<dbReference type="InterPro" id="IPR036866">
    <property type="entry name" value="RibonucZ/Hydroxyglut_hydro"/>
</dbReference>
<dbReference type="AlphaFoldDB" id="A0A9W9QLJ6"/>
<keyword evidence="4" id="KW-1185">Reference proteome</keyword>
<organism evidence="3 4">
    <name type="scientific">Penicillium brevicompactum</name>
    <dbReference type="NCBI Taxonomy" id="5074"/>
    <lineage>
        <taxon>Eukaryota</taxon>
        <taxon>Fungi</taxon>
        <taxon>Dikarya</taxon>
        <taxon>Ascomycota</taxon>
        <taxon>Pezizomycotina</taxon>
        <taxon>Eurotiomycetes</taxon>
        <taxon>Eurotiomycetidae</taxon>
        <taxon>Eurotiales</taxon>
        <taxon>Aspergillaceae</taxon>
        <taxon>Penicillium</taxon>
    </lineage>
</organism>
<dbReference type="GO" id="GO:0006749">
    <property type="term" value="P:glutathione metabolic process"/>
    <property type="evidence" value="ECO:0007669"/>
    <property type="project" value="InterPro"/>
</dbReference>
<dbReference type="GO" id="GO:0046872">
    <property type="term" value="F:metal ion binding"/>
    <property type="evidence" value="ECO:0007669"/>
    <property type="project" value="UniProtKB-KW"/>
</dbReference>
<evidence type="ECO:0000256" key="1">
    <source>
        <dbReference type="ARBA" id="ARBA00022723"/>
    </source>
</evidence>
<proteinExistence type="predicted"/>
<dbReference type="Pfam" id="PF00753">
    <property type="entry name" value="Lactamase_B"/>
    <property type="match status" value="1"/>
</dbReference>
<dbReference type="GO" id="GO:0070813">
    <property type="term" value="P:hydrogen sulfide metabolic process"/>
    <property type="evidence" value="ECO:0007669"/>
    <property type="project" value="TreeGrafter"/>
</dbReference>
<dbReference type="PANTHER" id="PTHR43084:SF1">
    <property type="entry name" value="PERSULFIDE DIOXYGENASE ETHE1, MITOCHONDRIAL"/>
    <property type="match status" value="1"/>
</dbReference>
<dbReference type="Proteomes" id="UP001148299">
    <property type="component" value="Unassembled WGS sequence"/>
</dbReference>
<gene>
    <name evidence="3" type="ORF">N7541_009371</name>
</gene>
<evidence type="ECO:0000313" key="3">
    <source>
        <dbReference type="EMBL" id="KAJ5340247.1"/>
    </source>
</evidence>
<dbReference type="InterPro" id="IPR044528">
    <property type="entry name" value="POD-like_MBL-fold"/>
</dbReference>
<dbReference type="CDD" id="cd07724">
    <property type="entry name" value="POD-like_MBL-fold"/>
    <property type="match status" value="1"/>
</dbReference>
<dbReference type="SUPFAM" id="SSF56281">
    <property type="entry name" value="Metallo-hydrolase/oxidoreductase"/>
    <property type="match status" value="1"/>
</dbReference>
<evidence type="ECO:0000313" key="4">
    <source>
        <dbReference type="Proteomes" id="UP001148299"/>
    </source>
</evidence>
<protein>
    <recommendedName>
        <fullName evidence="2">Metallo-beta-lactamase domain-containing protein</fullName>
    </recommendedName>
</protein>
<dbReference type="EMBL" id="JAPZBR010000008">
    <property type="protein sequence ID" value="KAJ5340247.1"/>
    <property type="molecule type" value="Genomic_DNA"/>
</dbReference>
<feature type="domain" description="Metallo-beta-lactamase" evidence="2">
    <location>
        <begin position="9"/>
        <end position="203"/>
    </location>
</feature>
<comment type="caution">
    <text evidence="3">The sequence shown here is derived from an EMBL/GenBank/DDBJ whole genome shotgun (WGS) entry which is preliminary data.</text>
</comment>
<dbReference type="InterPro" id="IPR051682">
    <property type="entry name" value="Mito_Persulfide_Diox"/>
</dbReference>
<dbReference type="InterPro" id="IPR001279">
    <property type="entry name" value="Metallo-B-lactamas"/>
</dbReference>
<dbReference type="PANTHER" id="PTHR43084">
    <property type="entry name" value="PERSULFIDE DIOXYGENASE ETHE1"/>
    <property type="match status" value="1"/>
</dbReference>
<reference evidence="3" key="2">
    <citation type="journal article" date="2023" name="IMA Fungus">
        <title>Comparative genomic study of the Penicillium genus elucidates a diverse pangenome and 15 lateral gene transfer events.</title>
        <authorList>
            <person name="Petersen C."/>
            <person name="Sorensen T."/>
            <person name="Nielsen M.R."/>
            <person name="Sondergaard T.E."/>
            <person name="Sorensen J.L."/>
            <person name="Fitzpatrick D.A."/>
            <person name="Frisvad J.C."/>
            <person name="Nielsen K.L."/>
        </authorList>
    </citation>
    <scope>NUCLEOTIDE SEQUENCE</scope>
    <source>
        <strain evidence="3">IBT 35675</strain>
    </source>
</reference>
<accession>A0A9W9QLJ6</accession>
<sequence length="289" mass="32423">MPKYHSATCTWQYLVGDPTTLTAAIIDPVLDYDASTQVITTHTADSILALVKELGYKVEMVLETHIHADHLSAASYLQNRLCRSEGYEPFIGIGKRIGKVQKIFGQRYGIPEREYQRAFEKLFDDDETFSIGELSATAIHLPGHTPDHLGYQIGDNVFCGDSLFHPDIGTARCDFPGGSADQLYHSVRKLLDLPDHVKIWSGHDYPSEGRDAIAWTSVKAQKQKNKHLKAGVSEEEFVKLRKERDAGLAEPRLIHPSLQINMRAGRLPEATESGHRMLHLPLRLEAEGW</sequence>
<keyword evidence="1" id="KW-0479">Metal-binding</keyword>
<evidence type="ECO:0000259" key="2">
    <source>
        <dbReference type="SMART" id="SM00849"/>
    </source>
</evidence>
<dbReference type="GO" id="GO:0050313">
    <property type="term" value="F:sulfur dioxygenase activity"/>
    <property type="evidence" value="ECO:0007669"/>
    <property type="project" value="InterPro"/>
</dbReference>